<feature type="domain" description="GFO/IDH/MocA-like oxidoreductase" evidence="2">
    <location>
        <begin position="128"/>
        <end position="245"/>
    </location>
</feature>
<dbReference type="SUPFAM" id="SSF51735">
    <property type="entry name" value="NAD(P)-binding Rossmann-fold domains"/>
    <property type="match status" value="1"/>
</dbReference>
<organism evidence="3 4">
    <name type="scientific">Roseobacter ponti</name>
    <dbReference type="NCBI Taxonomy" id="1891787"/>
    <lineage>
        <taxon>Bacteria</taxon>
        <taxon>Pseudomonadati</taxon>
        <taxon>Pseudomonadota</taxon>
        <taxon>Alphaproteobacteria</taxon>
        <taxon>Rhodobacterales</taxon>
        <taxon>Roseobacteraceae</taxon>
        <taxon>Roseobacter</taxon>
    </lineage>
</organism>
<evidence type="ECO:0000259" key="2">
    <source>
        <dbReference type="Pfam" id="PF22725"/>
    </source>
</evidence>
<gene>
    <name evidence="3" type="ORF">G3256_01615</name>
</gene>
<evidence type="ECO:0000313" key="4">
    <source>
        <dbReference type="Proteomes" id="UP000503308"/>
    </source>
</evidence>
<proteinExistence type="predicted"/>
<dbReference type="Pfam" id="PF01408">
    <property type="entry name" value="GFO_IDH_MocA"/>
    <property type="match status" value="1"/>
</dbReference>
<accession>A0A858SMN4</accession>
<dbReference type="PANTHER" id="PTHR43249:SF1">
    <property type="entry name" value="D-GLUCOSIDE 3-DEHYDROGENASE"/>
    <property type="match status" value="1"/>
</dbReference>
<dbReference type="Gene3D" id="3.30.360.10">
    <property type="entry name" value="Dihydrodipicolinate Reductase, domain 2"/>
    <property type="match status" value="1"/>
</dbReference>
<reference evidence="3 4" key="1">
    <citation type="submission" date="2020-02" db="EMBL/GenBank/DDBJ databases">
        <title>Genome sequence of Roseobacter ponti.</title>
        <authorList>
            <person name="Hollensteiner J."/>
            <person name="Schneider D."/>
            <person name="Poehlein A."/>
            <person name="Daniel R."/>
        </authorList>
    </citation>
    <scope>NUCLEOTIDE SEQUENCE [LARGE SCALE GENOMIC DNA]</scope>
    <source>
        <strain evidence="3 4">DSM 106830</strain>
    </source>
</reference>
<evidence type="ECO:0000259" key="1">
    <source>
        <dbReference type="Pfam" id="PF01408"/>
    </source>
</evidence>
<dbReference type="Gene3D" id="3.40.50.720">
    <property type="entry name" value="NAD(P)-binding Rossmann-like Domain"/>
    <property type="match status" value="1"/>
</dbReference>
<feature type="domain" description="Gfo/Idh/MocA-like oxidoreductase N-terminal" evidence="1">
    <location>
        <begin position="2"/>
        <end position="117"/>
    </location>
</feature>
<dbReference type="InterPro" id="IPR000683">
    <property type="entry name" value="Gfo/Idh/MocA-like_OxRdtase_N"/>
</dbReference>
<dbReference type="EMBL" id="CP048788">
    <property type="protein sequence ID" value="QJF49955.1"/>
    <property type="molecule type" value="Genomic_DNA"/>
</dbReference>
<evidence type="ECO:0000313" key="3">
    <source>
        <dbReference type="EMBL" id="QJF49955.1"/>
    </source>
</evidence>
<dbReference type="KEGG" id="rpon:G3256_01615"/>
<name>A0A858SMN4_9RHOB</name>
<dbReference type="RefSeq" id="WP_169639181.1">
    <property type="nucleotide sequence ID" value="NZ_CP048788.1"/>
</dbReference>
<dbReference type="PANTHER" id="PTHR43249">
    <property type="entry name" value="UDP-N-ACETYL-2-AMINO-2-DEOXY-D-GLUCURONATE OXIDASE"/>
    <property type="match status" value="1"/>
</dbReference>
<dbReference type="Proteomes" id="UP000503308">
    <property type="component" value="Chromosome"/>
</dbReference>
<protein>
    <submittedName>
        <fullName evidence="3">Gfo/Idh/MocA family oxidoreductase</fullName>
    </submittedName>
</protein>
<sequence length="350" mass="37800">MIRVAILGAGIGREHLLAYRRLPEKYQVLTVVDQNTARAEELRQNDTFAVAEDVMAALNDPDIDLVDICLPPHLHVPVCLNALEAGKHVICEKPLATSLEGAHLIAQAAKTSGKKVFPVFQYRWGPAFNQLRRLIAEDLAGKPQVASVETHWSRGADYYAVPWRGTWAGEQGGAVLGHAIHNHDLLTHFMGPVSRVAAMMTTRVNDIETEDCATISFEMQNGALASSSITLGAATNESRIRLVFEHLTATSGSEPYAPGTGTWIFTARDPAKQEAVDRIVSTTPVAPVGFEGFLTGVAQALRGVNGAAVTLAEGIASIELVTAMYSADRTATYVNLPLPDTHPMFKGWQP</sequence>
<dbReference type="Pfam" id="PF22725">
    <property type="entry name" value="GFO_IDH_MocA_C3"/>
    <property type="match status" value="1"/>
</dbReference>
<dbReference type="InterPro" id="IPR036291">
    <property type="entry name" value="NAD(P)-bd_dom_sf"/>
</dbReference>
<dbReference type="InterPro" id="IPR055170">
    <property type="entry name" value="GFO_IDH_MocA-like_dom"/>
</dbReference>
<keyword evidence="4" id="KW-1185">Reference proteome</keyword>
<dbReference type="SUPFAM" id="SSF55347">
    <property type="entry name" value="Glyceraldehyde-3-phosphate dehydrogenase-like, C-terminal domain"/>
    <property type="match status" value="1"/>
</dbReference>
<dbReference type="GO" id="GO:0000166">
    <property type="term" value="F:nucleotide binding"/>
    <property type="evidence" value="ECO:0007669"/>
    <property type="project" value="InterPro"/>
</dbReference>
<dbReference type="AlphaFoldDB" id="A0A858SMN4"/>
<dbReference type="InterPro" id="IPR052515">
    <property type="entry name" value="Gfo/Idh/MocA_Oxidoreductase"/>
</dbReference>